<evidence type="ECO:0000256" key="3">
    <source>
        <dbReference type="ARBA" id="ARBA00022729"/>
    </source>
</evidence>
<dbReference type="Pfam" id="PF01822">
    <property type="entry name" value="WSC"/>
    <property type="match status" value="1"/>
</dbReference>
<protein>
    <recommendedName>
        <fullName evidence="7">WSC domain-containing protein</fullName>
    </recommendedName>
</protein>
<evidence type="ECO:0000256" key="2">
    <source>
        <dbReference type="ARBA" id="ARBA00022692"/>
    </source>
</evidence>
<dbReference type="InterPro" id="IPR051836">
    <property type="entry name" value="Kremen_rcpt"/>
</dbReference>
<keyword evidence="4" id="KW-1133">Transmembrane helix</keyword>
<evidence type="ECO:0000256" key="4">
    <source>
        <dbReference type="ARBA" id="ARBA00022989"/>
    </source>
</evidence>
<proteinExistence type="predicted"/>
<dbReference type="InterPro" id="IPR002889">
    <property type="entry name" value="WSC_carb-bd"/>
</dbReference>
<gene>
    <name evidence="8" type="ORF">DPMN_057118</name>
</gene>
<dbReference type="SMART" id="SM00321">
    <property type="entry name" value="WSC"/>
    <property type="match status" value="1"/>
</dbReference>
<dbReference type="EMBL" id="JAIWYP010000012">
    <property type="protein sequence ID" value="KAH3731113.1"/>
    <property type="molecule type" value="Genomic_DNA"/>
</dbReference>
<dbReference type="PROSITE" id="PS51212">
    <property type="entry name" value="WSC"/>
    <property type="match status" value="1"/>
</dbReference>
<evidence type="ECO:0000256" key="1">
    <source>
        <dbReference type="ARBA" id="ARBA00004167"/>
    </source>
</evidence>
<evidence type="ECO:0000259" key="7">
    <source>
        <dbReference type="PROSITE" id="PS51212"/>
    </source>
</evidence>
<evidence type="ECO:0000313" key="9">
    <source>
        <dbReference type="Proteomes" id="UP000828390"/>
    </source>
</evidence>
<keyword evidence="2" id="KW-0812">Transmembrane</keyword>
<organism evidence="8 9">
    <name type="scientific">Dreissena polymorpha</name>
    <name type="common">Zebra mussel</name>
    <name type="synonym">Mytilus polymorpha</name>
    <dbReference type="NCBI Taxonomy" id="45954"/>
    <lineage>
        <taxon>Eukaryota</taxon>
        <taxon>Metazoa</taxon>
        <taxon>Spiralia</taxon>
        <taxon>Lophotrochozoa</taxon>
        <taxon>Mollusca</taxon>
        <taxon>Bivalvia</taxon>
        <taxon>Autobranchia</taxon>
        <taxon>Heteroconchia</taxon>
        <taxon>Euheterodonta</taxon>
        <taxon>Imparidentia</taxon>
        <taxon>Neoheterodontei</taxon>
        <taxon>Myida</taxon>
        <taxon>Dreissenoidea</taxon>
        <taxon>Dreissenidae</taxon>
        <taxon>Dreissena</taxon>
    </lineage>
</organism>
<keyword evidence="6" id="KW-0325">Glycoprotein</keyword>
<evidence type="ECO:0000313" key="8">
    <source>
        <dbReference type="EMBL" id="KAH3731113.1"/>
    </source>
</evidence>
<name>A0A9D4HVQ9_DREPO</name>
<reference evidence="8" key="2">
    <citation type="submission" date="2020-11" db="EMBL/GenBank/DDBJ databases">
        <authorList>
            <person name="McCartney M.A."/>
            <person name="Auch B."/>
            <person name="Kono T."/>
            <person name="Mallez S."/>
            <person name="Becker A."/>
            <person name="Gohl D.M."/>
            <person name="Silverstein K.A.T."/>
            <person name="Koren S."/>
            <person name="Bechman K.B."/>
            <person name="Herman A."/>
            <person name="Abrahante J.E."/>
            <person name="Garbe J."/>
        </authorList>
    </citation>
    <scope>NUCLEOTIDE SEQUENCE</scope>
    <source>
        <strain evidence="8">Duluth1</strain>
        <tissue evidence="8">Whole animal</tissue>
    </source>
</reference>
<dbReference type="AlphaFoldDB" id="A0A9D4HVQ9"/>
<feature type="domain" description="WSC" evidence="7">
    <location>
        <begin position="1"/>
        <end position="74"/>
    </location>
</feature>
<dbReference type="PANTHER" id="PTHR24269">
    <property type="entry name" value="KREMEN PROTEIN"/>
    <property type="match status" value="1"/>
</dbReference>
<accession>A0A9D4HVQ9</accession>
<sequence length="81" mass="8939">MIQGSFLNSPNECATRCSTHNYSFAGVEFEWQCFCGNSFDATKKKPDNECNKRCPGDISKMCGAANRINIYGDRDGACPTD</sequence>
<evidence type="ECO:0000256" key="5">
    <source>
        <dbReference type="ARBA" id="ARBA00023136"/>
    </source>
</evidence>
<keyword evidence="9" id="KW-1185">Reference proteome</keyword>
<dbReference type="PANTHER" id="PTHR24269:SF16">
    <property type="entry name" value="PROTEIN SLG1"/>
    <property type="match status" value="1"/>
</dbReference>
<comment type="caution">
    <text evidence="8">The sequence shown here is derived from an EMBL/GenBank/DDBJ whole genome shotgun (WGS) entry which is preliminary data.</text>
</comment>
<evidence type="ECO:0000256" key="6">
    <source>
        <dbReference type="ARBA" id="ARBA00023180"/>
    </source>
</evidence>
<dbReference type="Proteomes" id="UP000828390">
    <property type="component" value="Unassembled WGS sequence"/>
</dbReference>
<comment type="subcellular location">
    <subcellularLocation>
        <location evidence="1">Membrane</location>
        <topology evidence="1">Single-pass membrane protein</topology>
    </subcellularLocation>
</comment>
<keyword evidence="3" id="KW-0732">Signal</keyword>
<dbReference type="GO" id="GO:0005886">
    <property type="term" value="C:plasma membrane"/>
    <property type="evidence" value="ECO:0007669"/>
    <property type="project" value="TreeGrafter"/>
</dbReference>
<reference evidence="8" key="1">
    <citation type="journal article" date="2019" name="bioRxiv">
        <title>The Genome of the Zebra Mussel, Dreissena polymorpha: A Resource for Invasive Species Research.</title>
        <authorList>
            <person name="McCartney M.A."/>
            <person name="Auch B."/>
            <person name="Kono T."/>
            <person name="Mallez S."/>
            <person name="Zhang Y."/>
            <person name="Obille A."/>
            <person name="Becker A."/>
            <person name="Abrahante J.E."/>
            <person name="Garbe J."/>
            <person name="Badalamenti J.P."/>
            <person name="Herman A."/>
            <person name="Mangelson H."/>
            <person name="Liachko I."/>
            <person name="Sullivan S."/>
            <person name="Sone E.D."/>
            <person name="Koren S."/>
            <person name="Silverstein K.A.T."/>
            <person name="Beckman K.B."/>
            <person name="Gohl D.M."/>
        </authorList>
    </citation>
    <scope>NUCLEOTIDE SEQUENCE</scope>
    <source>
        <strain evidence="8">Duluth1</strain>
        <tissue evidence="8">Whole animal</tissue>
    </source>
</reference>
<keyword evidence="5" id="KW-0472">Membrane</keyword>